<dbReference type="PATRIC" id="fig|1315976.3.peg.1692"/>
<accession>R8AR54</accession>
<dbReference type="Proteomes" id="UP000014012">
    <property type="component" value="Unassembled WGS sequence"/>
</dbReference>
<comment type="caution">
    <text evidence="1">The sequence shown here is derived from an EMBL/GenBank/DDBJ whole genome shotgun (WGS) entry which is preliminary data.</text>
</comment>
<dbReference type="OrthoDB" id="4070623at2"/>
<evidence type="ECO:0000313" key="1">
    <source>
        <dbReference type="EMBL" id="EON88825.1"/>
    </source>
</evidence>
<gene>
    <name evidence="1" type="ORF">PLESHI_08599</name>
</gene>
<sequence length="348" mass="38399">MELNVGITPVHYCAGKGADIINSRLESFERIDASGVQSDQLTLEVNVEGLDSIPQEGAVLTWYEGYKETEVLEIGTFKITRITPRLFPRRITIVATAALFDKDDSTGFKERRSRSWDGKTLGEVFREVVEAHHLTPRVDPELDALPLGHSDQTDETDAAFLTRIAEQYDAVAKPMDGMYVLALRGQTHTITGKAMPTVEVTVPPDNRPGCRAFINCQLDTPSRKNAGGVIVLWVDENGNLHEIKSGNPPYKRMPEPFVNKAHAEQALKGKVRKTKREVSRLTLDIPGDPRVCAELPVVLDKTFPNGMAGTRSIDRVVVRGSRSGGYRMTVVATNPQNSQTVYSNEEGA</sequence>
<protein>
    <submittedName>
        <fullName evidence="1">Phage late control D family protein</fullName>
    </submittedName>
</protein>
<dbReference type="RefSeq" id="WP_010863342.1">
    <property type="nucleotide sequence ID" value="NZ_KB944508.1"/>
</dbReference>
<reference evidence="1 2" key="1">
    <citation type="journal article" date="2013" name="Genome Announc.">
        <title>Genome Sequence of Plesiomonas shigelloides Strain 302-73 (Serotype O1).</title>
        <authorList>
            <person name="Pique N."/>
            <person name="Aquilini E."/>
            <person name="Alioto T."/>
            <person name="Minana-Galbis D."/>
            <person name="Tomas J.M."/>
        </authorList>
    </citation>
    <scope>NUCLEOTIDE SEQUENCE [LARGE SCALE GENOMIC DNA]</scope>
    <source>
        <strain evidence="1 2">302-73</strain>
    </source>
</reference>
<keyword evidence="2" id="KW-1185">Reference proteome</keyword>
<evidence type="ECO:0000313" key="2">
    <source>
        <dbReference type="Proteomes" id="UP000014012"/>
    </source>
</evidence>
<name>R8AR54_PLESH</name>
<organism evidence="1 2">
    <name type="scientific">Plesiomonas shigelloides 302-73</name>
    <dbReference type="NCBI Taxonomy" id="1315976"/>
    <lineage>
        <taxon>Bacteria</taxon>
        <taxon>Pseudomonadati</taxon>
        <taxon>Pseudomonadota</taxon>
        <taxon>Gammaproteobacteria</taxon>
        <taxon>Enterobacterales</taxon>
        <taxon>Enterobacteriaceae</taxon>
        <taxon>Plesiomonas</taxon>
    </lineage>
</organism>
<proteinExistence type="predicted"/>
<dbReference type="SUPFAM" id="SSF69279">
    <property type="entry name" value="Phage tail proteins"/>
    <property type="match status" value="1"/>
</dbReference>
<dbReference type="AlphaFoldDB" id="R8AR54"/>
<dbReference type="HOGENOM" id="CLU_037957_2_0_6"/>
<dbReference type="EMBL" id="AQQO01000049">
    <property type="protein sequence ID" value="EON88825.1"/>
    <property type="molecule type" value="Genomic_DNA"/>
</dbReference>
<dbReference type="STRING" id="703.SAMEA2665130_01762"/>
<dbReference type="Pfam" id="PF05954">
    <property type="entry name" value="Phage_GPD"/>
    <property type="match status" value="1"/>
</dbReference>